<dbReference type="Pfam" id="PF00902">
    <property type="entry name" value="TatC"/>
    <property type="match status" value="1"/>
</dbReference>
<dbReference type="GO" id="GO:0009977">
    <property type="term" value="F:proton motive force dependent protein transmembrane transporter activity"/>
    <property type="evidence" value="ECO:0007669"/>
    <property type="project" value="TreeGrafter"/>
</dbReference>
<keyword evidence="3 6" id="KW-0812">Transmembrane</keyword>
<accession>A0A2Z5ZAX2</accession>
<evidence type="ECO:0000256" key="4">
    <source>
        <dbReference type="ARBA" id="ARBA00022989"/>
    </source>
</evidence>
<evidence type="ECO:0000256" key="3">
    <source>
        <dbReference type="ARBA" id="ARBA00022692"/>
    </source>
</evidence>
<dbReference type="AlphaFoldDB" id="A0A2Z5ZAX2"/>
<dbReference type="GO" id="GO:0043953">
    <property type="term" value="P:protein transport by the Tat complex"/>
    <property type="evidence" value="ECO:0007669"/>
    <property type="project" value="TreeGrafter"/>
</dbReference>
<dbReference type="PRINTS" id="PR01840">
    <property type="entry name" value="TATCFAMILY"/>
</dbReference>
<keyword evidence="4 6" id="KW-1133">Transmembrane helix</keyword>
<dbReference type="GO" id="GO:0033281">
    <property type="term" value="C:TAT protein transport complex"/>
    <property type="evidence" value="ECO:0007669"/>
    <property type="project" value="TreeGrafter"/>
</dbReference>
<feature type="transmembrane region" description="Helical" evidence="6">
    <location>
        <begin position="220"/>
        <end position="243"/>
    </location>
</feature>
<keyword evidence="5 6" id="KW-0472">Membrane</keyword>
<evidence type="ECO:0000256" key="5">
    <source>
        <dbReference type="ARBA" id="ARBA00023136"/>
    </source>
</evidence>
<feature type="transmembrane region" description="Helical" evidence="6">
    <location>
        <begin position="107"/>
        <end position="133"/>
    </location>
</feature>
<comment type="subcellular location">
    <subcellularLocation>
        <location evidence="1">Membrane</location>
        <topology evidence="1">Multi-pass membrane protein</topology>
    </subcellularLocation>
</comment>
<gene>
    <name evidence="7" type="primary">tatC</name>
</gene>
<feature type="transmembrane region" description="Helical" evidence="6">
    <location>
        <begin position="194"/>
        <end position="214"/>
    </location>
</feature>
<name>A0A2Z5ZAX2_9STRA</name>
<sequence>MFKFFKKYKKILKISFLEHKKEFFLRLFLTILLIFLIFFYFFSKSKKLVEFLVQINYSKKINFFQNFPSDFFYSALEISIITSLFFLYPILIYQFLLFFFPEFFKKYFYYILFFLIISYTIFNCGIFFSYFLIIPTIVNFFLKYNEKIIVPFWSLRYYVNTVYYFCFIAGIFFQLPLLIFLCNKFNFIIKDFNLNWRYIILSVIIISAIITPTTDFETQIIFSLIFLFLYFFGLLLSFIINYINKF</sequence>
<proteinExistence type="inferred from homology"/>
<evidence type="ECO:0000256" key="6">
    <source>
        <dbReference type="SAM" id="Phobius"/>
    </source>
</evidence>
<feature type="transmembrane region" description="Helical" evidence="6">
    <location>
        <begin position="23"/>
        <end position="42"/>
    </location>
</feature>
<feature type="transmembrane region" description="Helical" evidence="6">
    <location>
        <begin position="78"/>
        <end position="100"/>
    </location>
</feature>
<evidence type="ECO:0000256" key="2">
    <source>
        <dbReference type="ARBA" id="ARBA00008882"/>
    </source>
</evidence>
<dbReference type="PANTHER" id="PTHR30371:SF0">
    <property type="entry name" value="SEC-INDEPENDENT PROTEIN TRANSLOCASE PROTEIN TATC, CHLOROPLASTIC-RELATED"/>
    <property type="match status" value="1"/>
</dbReference>
<keyword evidence="7" id="KW-0934">Plastid</keyword>
<comment type="similarity">
    <text evidence="2">Belongs to the TatC family.</text>
</comment>
<protein>
    <submittedName>
        <fullName evidence="7">Sec-independent protein translocase component TatC</fullName>
    </submittedName>
</protein>
<evidence type="ECO:0000256" key="1">
    <source>
        <dbReference type="ARBA" id="ARBA00004141"/>
    </source>
</evidence>
<evidence type="ECO:0000313" key="7">
    <source>
        <dbReference type="EMBL" id="BBC77641.1"/>
    </source>
</evidence>
<dbReference type="EMBL" id="AP018508">
    <property type="protein sequence ID" value="BBC77641.1"/>
    <property type="molecule type" value="Genomic_DNA"/>
</dbReference>
<geneLocation type="plastid" evidence="7"/>
<dbReference type="InterPro" id="IPR002033">
    <property type="entry name" value="TatC"/>
</dbReference>
<dbReference type="GO" id="GO:0065002">
    <property type="term" value="P:intracellular protein transmembrane transport"/>
    <property type="evidence" value="ECO:0007669"/>
    <property type="project" value="TreeGrafter"/>
</dbReference>
<dbReference type="PANTHER" id="PTHR30371">
    <property type="entry name" value="SEC-INDEPENDENT PROTEIN TRANSLOCASE PROTEIN TATC"/>
    <property type="match status" value="1"/>
</dbReference>
<feature type="transmembrane region" description="Helical" evidence="6">
    <location>
        <begin position="162"/>
        <end position="182"/>
    </location>
</feature>
<reference evidence="7" key="1">
    <citation type="submission" date="2018-02" db="EMBL/GenBank/DDBJ databases">
        <title>Evolution and diversity of non-photosynthetic diatom plastid genomes.</title>
        <authorList>
            <person name="Kamikawa R."/>
            <person name="Ishii K."/>
        </authorList>
    </citation>
    <scope>NUCLEOTIDE SEQUENCE</scope>
    <source>
        <strain evidence="7">NIES 3576</strain>
    </source>
</reference>
<organism evidence="7">
    <name type="scientific">Nitzschia sp. NIES-3576</name>
    <dbReference type="NCBI Taxonomy" id="2083273"/>
    <lineage>
        <taxon>Eukaryota</taxon>
        <taxon>Sar</taxon>
        <taxon>Stramenopiles</taxon>
        <taxon>Ochrophyta</taxon>
        <taxon>Bacillariophyta</taxon>
        <taxon>Bacillariophyceae</taxon>
        <taxon>Bacillariophycidae</taxon>
        <taxon>Bacillariales</taxon>
        <taxon>Bacillariaceae</taxon>
        <taxon>Nitzschia</taxon>
    </lineage>
</organism>